<dbReference type="GO" id="GO:0003700">
    <property type="term" value="F:DNA-binding transcription factor activity"/>
    <property type="evidence" value="ECO:0007669"/>
    <property type="project" value="TreeGrafter"/>
</dbReference>
<evidence type="ECO:0000259" key="4">
    <source>
        <dbReference type="PROSITE" id="PS50932"/>
    </source>
</evidence>
<dbReference type="GO" id="GO:0000976">
    <property type="term" value="F:transcription cis-regulatory region binding"/>
    <property type="evidence" value="ECO:0007669"/>
    <property type="project" value="TreeGrafter"/>
</dbReference>
<dbReference type="Gene3D" id="3.40.50.2300">
    <property type="match status" value="2"/>
</dbReference>
<dbReference type="InterPro" id="IPR028082">
    <property type="entry name" value="Peripla_BP_I"/>
</dbReference>
<dbReference type="CDD" id="cd01392">
    <property type="entry name" value="HTH_LacI"/>
    <property type="match status" value="1"/>
</dbReference>
<gene>
    <name evidence="5" type="ORF">NS354_11125</name>
</gene>
<dbReference type="Pfam" id="PF00356">
    <property type="entry name" value="LacI"/>
    <property type="match status" value="1"/>
</dbReference>
<dbReference type="AlphaFoldDB" id="A0A147EE73"/>
<dbReference type="Pfam" id="PF13377">
    <property type="entry name" value="Peripla_BP_3"/>
    <property type="match status" value="1"/>
</dbReference>
<dbReference type="Proteomes" id="UP000070810">
    <property type="component" value="Unassembled WGS sequence"/>
</dbReference>
<dbReference type="PROSITE" id="PS00356">
    <property type="entry name" value="HTH_LACI_1"/>
    <property type="match status" value="1"/>
</dbReference>
<keyword evidence="1" id="KW-0805">Transcription regulation</keyword>
<sequence>MHADGDRRSSRRSTRSVTLAEVAAHAGVSPQTVSRAIRQPDVVSAETLERVQESIRSTGYVPNLAASNLASNRSRTIAVLIPAVSASVFAETVQGLETVLAPHGYHLFIGTTEYSLQQEEEMLRAFLGRRPDGVVLVGTEHTPGAQALLNAARVPVVESWELTQHPVDSVVGFSNYAAMSALIEHVHALGYRFPILAGQFSGGDVRALRRRAAFEDGMRRLFPGVPVRILDAGSAGVSMDAGRDLFRQARADLPQADVVMFSSDVFAAGAVLEAMRAGVAVPGEIGVTGFGGFDVGQHLVPTLTTMLVPSRRIGEEAGRVLLERIESGNRPAAAAIVDVGHTLVAGESTAQQ</sequence>
<evidence type="ECO:0000313" key="5">
    <source>
        <dbReference type="EMBL" id="KTR82701.1"/>
    </source>
</evidence>
<keyword evidence="3" id="KW-0804">Transcription</keyword>
<dbReference type="EMBL" id="LDRK01000094">
    <property type="protein sequence ID" value="KTR82701.1"/>
    <property type="molecule type" value="Genomic_DNA"/>
</dbReference>
<proteinExistence type="predicted"/>
<evidence type="ECO:0000256" key="1">
    <source>
        <dbReference type="ARBA" id="ARBA00023015"/>
    </source>
</evidence>
<accession>A0A147EE73</accession>
<dbReference type="PANTHER" id="PTHR30146">
    <property type="entry name" value="LACI-RELATED TRANSCRIPTIONAL REPRESSOR"/>
    <property type="match status" value="1"/>
</dbReference>
<protein>
    <recommendedName>
        <fullName evidence="4">HTH lacI-type domain-containing protein</fullName>
    </recommendedName>
</protein>
<dbReference type="Gene3D" id="1.10.260.40">
    <property type="entry name" value="lambda repressor-like DNA-binding domains"/>
    <property type="match status" value="1"/>
</dbReference>
<dbReference type="InterPro" id="IPR000843">
    <property type="entry name" value="HTH_LacI"/>
</dbReference>
<comment type="caution">
    <text evidence="5">The sequence shown here is derived from an EMBL/GenBank/DDBJ whole genome shotgun (WGS) entry which is preliminary data.</text>
</comment>
<dbReference type="PROSITE" id="PS50932">
    <property type="entry name" value="HTH_LACI_2"/>
    <property type="match status" value="1"/>
</dbReference>
<dbReference type="PATRIC" id="fig|1079994.3.peg.2617"/>
<feature type="domain" description="HTH lacI-type" evidence="4">
    <location>
        <begin position="17"/>
        <end position="71"/>
    </location>
</feature>
<dbReference type="CDD" id="cd01575">
    <property type="entry name" value="PBP1_GntR"/>
    <property type="match status" value="1"/>
</dbReference>
<dbReference type="InterPro" id="IPR046335">
    <property type="entry name" value="LacI/GalR-like_sensor"/>
</dbReference>
<evidence type="ECO:0000313" key="6">
    <source>
        <dbReference type="Proteomes" id="UP000070810"/>
    </source>
</evidence>
<dbReference type="InterPro" id="IPR010982">
    <property type="entry name" value="Lambda_DNA-bd_dom_sf"/>
</dbReference>
<dbReference type="SMART" id="SM00354">
    <property type="entry name" value="HTH_LACI"/>
    <property type="match status" value="1"/>
</dbReference>
<evidence type="ECO:0000256" key="3">
    <source>
        <dbReference type="ARBA" id="ARBA00023163"/>
    </source>
</evidence>
<keyword evidence="2" id="KW-0238">DNA-binding</keyword>
<name>A0A147EE73_9MICO</name>
<organism evidence="5 6">
    <name type="scientific">Leucobacter chromiiresistens</name>
    <dbReference type="NCBI Taxonomy" id="1079994"/>
    <lineage>
        <taxon>Bacteria</taxon>
        <taxon>Bacillati</taxon>
        <taxon>Actinomycetota</taxon>
        <taxon>Actinomycetes</taxon>
        <taxon>Micrococcales</taxon>
        <taxon>Microbacteriaceae</taxon>
        <taxon>Leucobacter</taxon>
    </lineage>
</organism>
<keyword evidence="6" id="KW-1185">Reference proteome</keyword>
<evidence type="ECO:0000256" key="2">
    <source>
        <dbReference type="ARBA" id="ARBA00023125"/>
    </source>
</evidence>
<dbReference type="SUPFAM" id="SSF53822">
    <property type="entry name" value="Periplasmic binding protein-like I"/>
    <property type="match status" value="1"/>
</dbReference>
<dbReference type="PANTHER" id="PTHR30146:SF33">
    <property type="entry name" value="TRANSCRIPTIONAL REGULATOR"/>
    <property type="match status" value="1"/>
</dbReference>
<dbReference type="SUPFAM" id="SSF47413">
    <property type="entry name" value="lambda repressor-like DNA-binding domains"/>
    <property type="match status" value="1"/>
</dbReference>
<reference evidence="5 6" key="1">
    <citation type="journal article" date="2016" name="Front. Microbiol.">
        <title>Genomic Resource of Rice Seed Associated Bacteria.</title>
        <authorList>
            <person name="Midha S."/>
            <person name="Bansal K."/>
            <person name="Sharma S."/>
            <person name="Kumar N."/>
            <person name="Patil P.P."/>
            <person name="Chaudhry V."/>
            <person name="Patil P.B."/>
        </authorList>
    </citation>
    <scope>NUCLEOTIDE SEQUENCE [LARGE SCALE GENOMIC DNA]</scope>
    <source>
        <strain evidence="5 6">NS354</strain>
    </source>
</reference>